<gene>
    <name evidence="7" type="ORF">BEMITA_LOCUS10153</name>
</gene>
<dbReference type="InterPro" id="IPR013235">
    <property type="entry name" value="PPP_dom"/>
</dbReference>
<organism evidence="7 8">
    <name type="scientific">Bemisia tabaci</name>
    <name type="common">Sweetpotato whitefly</name>
    <name type="synonym">Aleurodes tabaci</name>
    <dbReference type="NCBI Taxonomy" id="7038"/>
    <lineage>
        <taxon>Eukaryota</taxon>
        <taxon>Metazoa</taxon>
        <taxon>Ecdysozoa</taxon>
        <taxon>Arthropoda</taxon>
        <taxon>Hexapoda</taxon>
        <taxon>Insecta</taxon>
        <taxon>Pterygota</taxon>
        <taxon>Neoptera</taxon>
        <taxon>Paraneoptera</taxon>
        <taxon>Hemiptera</taxon>
        <taxon>Sternorrhyncha</taxon>
        <taxon>Aleyrodoidea</taxon>
        <taxon>Aleyrodidae</taxon>
        <taxon>Aleyrodinae</taxon>
        <taxon>Bemisia</taxon>
    </lineage>
</organism>
<dbReference type="GO" id="GO:0004722">
    <property type="term" value="F:protein serine/threonine phosphatase activity"/>
    <property type="evidence" value="ECO:0007669"/>
    <property type="project" value="UniProtKB-EC"/>
</dbReference>
<sequence length="179" mass="19924">MQCIGCSPNSGDGREISLGKRVKHYCRGLRIVDGPSTHDRRLSGLDDVESPTMPPDNRYKGVHVGNPITSQDAKNLIETFQKEKHRLHAKYISSILKQAVKRLKTLPNLNEVSTLSSKQVTICGDLHGKLDDLLVVFHKLALMRSQEDFGTPGPHHTPMTSDEGLLLRFLGLFDFPTTP</sequence>
<comment type="cofactor">
    <cofactor evidence="1">
        <name>Mn(2+)</name>
        <dbReference type="ChEBI" id="CHEBI:29035"/>
    </cofactor>
</comment>
<accession>A0A9P0AEN7</accession>
<protein>
    <recommendedName>
        <fullName evidence="2">protein-serine/threonine phosphatase</fullName>
        <ecNumber evidence="2">3.1.3.16</ecNumber>
    </recommendedName>
</protein>
<dbReference type="PANTHER" id="PTHR45668">
    <property type="entry name" value="SERINE/THREONINE-PROTEIN PHOSPHATASE 5-RELATED"/>
    <property type="match status" value="1"/>
</dbReference>
<dbReference type="PANTHER" id="PTHR45668:SF3">
    <property type="entry name" value="SERINE_THREONINE-PROTEIN PHOSPHATASE RDGC"/>
    <property type="match status" value="1"/>
</dbReference>
<keyword evidence="3" id="KW-0479">Metal-binding</keyword>
<dbReference type="Gene3D" id="3.60.21.10">
    <property type="match status" value="1"/>
</dbReference>
<reference evidence="7" key="1">
    <citation type="submission" date="2021-12" db="EMBL/GenBank/DDBJ databases">
        <authorList>
            <person name="King R."/>
        </authorList>
    </citation>
    <scope>NUCLEOTIDE SEQUENCE</scope>
</reference>
<evidence type="ECO:0000259" key="6">
    <source>
        <dbReference type="Pfam" id="PF08321"/>
    </source>
</evidence>
<evidence type="ECO:0000256" key="1">
    <source>
        <dbReference type="ARBA" id="ARBA00001936"/>
    </source>
</evidence>
<dbReference type="InterPro" id="IPR051134">
    <property type="entry name" value="PPP_phosphatase"/>
</dbReference>
<dbReference type="GO" id="GO:0046872">
    <property type="term" value="F:metal ion binding"/>
    <property type="evidence" value="ECO:0007669"/>
    <property type="project" value="UniProtKB-KW"/>
</dbReference>
<dbReference type="EC" id="3.1.3.16" evidence="2"/>
<dbReference type="Proteomes" id="UP001152759">
    <property type="component" value="Chromosome 6"/>
</dbReference>
<dbReference type="AlphaFoldDB" id="A0A9P0AEN7"/>
<feature type="domain" description="PPP" evidence="6">
    <location>
        <begin position="48"/>
        <end position="109"/>
    </location>
</feature>
<dbReference type="Pfam" id="PF08321">
    <property type="entry name" value="PPP5"/>
    <property type="match status" value="1"/>
</dbReference>
<proteinExistence type="predicted"/>
<name>A0A9P0AEN7_BEMTA</name>
<keyword evidence="5" id="KW-0464">Manganese</keyword>
<evidence type="ECO:0000256" key="3">
    <source>
        <dbReference type="ARBA" id="ARBA00022723"/>
    </source>
</evidence>
<evidence type="ECO:0000313" key="8">
    <source>
        <dbReference type="Proteomes" id="UP001152759"/>
    </source>
</evidence>
<dbReference type="SUPFAM" id="SSF56300">
    <property type="entry name" value="Metallo-dependent phosphatases"/>
    <property type="match status" value="1"/>
</dbReference>
<evidence type="ECO:0000313" key="7">
    <source>
        <dbReference type="EMBL" id="CAH0391551.1"/>
    </source>
</evidence>
<dbReference type="EMBL" id="OU963867">
    <property type="protein sequence ID" value="CAH0391551.1"/>
    <property type="molecule type" value="Genomic_DNA"/>
</dbReference>
<keyword evidence="4" id="KW-0378">Hydrolase</keyword>
<dbReference type="InterPro" id="IPR029052">
    <property type="entry name" value="Metallo-depent_PP-like"/>
</dbReference>
<evidence type="ECO:0000256" key="5">
    <source>
        <dbReference type="ARBA" id="ARBA00023211"/>
    </source>
</evidence>
<evidence type="ECO:0000256" key="4">
    <source>
        <dbReference type="ARBA" id="ARBA00022801"/>
    </source>
</evidence>
<keyword evidence="8" id="KW-1185">Reference proteome</keyword>
<evidence type="ECO:0000256" key="2">
    <source>
        <dbReference type="ARBA" id="ARBA00013081"/>
    </source>
</evidence>